<dbReference type="InterPro" id="IPR029249">
    <property type="entry name" value="Rotatin_N"/>
</dbReference>
<evidence type="ECO:0000313" key="2">
    <source>
        <dbReference type="EMBL" id="SPP74187.1"/>
    </source>
</evidence>
<dbReference type="GO" id="GO:0036064">
    <property type="term" value="C:ciliary basal body"/>
    <property type="evidence" value="ECO:0007669"/>
    <property type="project" value="InterPro"/>
</dbReference>
<dbReference type="EMBL" id="OUUW01000001">
    <property type="protein sequence ID" value="SPP74187.1"/>
    <property type="molecule type" value="Genomic_DNA"/>
</dbReference>
<dbReference type="Proteomes" id="UP000268350">
    <property type="component" value="Unassembled WGS sequence"/>
</dbReference>
<dbReference type="GO" id="GO:0005814">
    <property type="term" value="C:centriole"/>
    <property type="evidence" value="ECO:0007669"/>
    <property type="project" value="TreeGrafter"/>
</dbReference>
<evidence type="ECO:0000259" key="1">
    <source>
        <dbReference type="Pfam" id="PF14726"/>
    </source>
</evidence>
<name>A0A3B0J0J4_DROGU</name>
<reference evidence="3" key="1">
    <citation type="submission" date="2018-01" db="EMBL/GenBank/DDBJ databases">
        <authorList>
            <person name="Alioto T."/>
            <person name="Alioto T."/>
        </authorList>
    </citation>
    <scope>NUCLEOTIDE SEQUENCE [LARGE SCALE GENOMIC DNA]</scope>
</reference>
<dbReference type="Pfam" id="PF14726">
    <property type="entry name" value="RTTN_N"/>
    <property type="match status" value="1"/>
</dbReference>
<dbReference type="OrthoDB" id="428850at2759"/>
<accession>A0A3B0J0J4</accession>
<dbReference type="InterPro" id="IPR030791">
    <property type="entry name" value="Rotatin"/>
</dbReference>
<dbReference type="STRING" id="7266.A0A3B0J0J4"/>
<keyword evidence="3" id="KW-1185">Reference proteome</keyword>
<organism evidence="2 3">
    <name type="scientific">Drosophila guanche</name>
    <name type="common">Fruit fly</name>
    <dbReference type="NCBI Taxonomy" id="7266"/>
    <lineage>
        <taxon>Eukaryota</taxon>
        <taxon>Metazoa</taxon>
        <taxon>Ecdysozoa</taxon>
        <taxon>Arthropoda</taxon>
        <taxon>Hexapoda</taxon>
        <taxon>Insecta</taxon>
        <taxon>Pterygota</taxon>
        <taxon>Neoptera</taxon>
        <taxon>Endopterygota</taxon>
        <taxon>Diptera</taxon>
        <taxon>Brachycera</taxon>
        <taxon>Muscomorpha</taxon>
        <taxon>Ephydroidea</taxon>
        <taxon>Drosophilidae</taxon>
        <taxon>Drosophila</taxon>
        <taxon>Sophophora</taxon>
    </lineage>
</organism>
<protein>
    <recommendedName>
        <fullName evidence="1">Rotatin N-terminal domain-containing protein</fullName>
    </recommendedName>
</protein>
<dbReference type="GO" id="GO:0007099">
    <property type="term" value="P:centriole replication"/>
    <property type="evidence" value="ECO:0007669"/>
    <property type="project" value="TreeGrafter"/>
</dbReference>
<dbReference type="OMA" id="MINCCSC"/>
<dbReference type="GO" id="GO:0032053">
    <property type="term" value="P:ciliary basal body organization"/>
    <property type="evidence" value="ECO:0007669"/>
    <property type="project" value="TreeGrafter"/>
</dbReference>
<dbReference type="PANTHER" id="PTHR31691:SF1">
    <property type="entry name" value="ROTATIN"/>
    <property type="match status" value="1"/>
</dbReference>
<proteinExistence type="predicted"/>
<dbReference type="GO" id="GO:0010457">
    <property type="term" value="P:centriole-centriole cohesion"/>
    <property type="evidence" value="ECO:0007669"/>
    <property type="project" value="TreeGrafter"/>
</dbReference>
<dbReference type="PANTHER" id="PTHR31691">
    <property type="entry name" value="ROTATIN"/>
    <property type="match status" value="1"/>
</dbReference>
<dbReference type="GO" id="GO:0005813">
    <property type="term" value="C:centrosome"/>
    <property type="evidence" value="ECO:0007669"/>
    <property type="project" value="InterPro"/>
</dbReference>
<sequence length="1986" mass="225868">MRCTRMTMSSRQTVSLELRESQLAKLTHYSEEIRMRALEQVETRFIRCLSLDEKINLKPVFMLKQLIRWFGCKPLLAADRVLAVLLELLRSEYADEVVKKISHERLSAELDKIRKIVRSQESQRPMELLDDLQLLLPDIYEIQVPPIPSPSSSSGQADSPSEMECRLQEQLEARFNPGDFEQAWTQPCREDVLTMKTMIDMGDSEDEMNEKLISLIIKMGDYPSEYFLQAPHIFLQLVKIQQRADANLTKVNHVLINFLLQLQNSIKTRTATLACYSILDPPATRPKQLRVESALCFLLSSCTTLLQPLLLKFTSQNWLILELIKEAVRTYAAMRAPISYLFIDRLSGLVKEAQTFCYSAKGNDVAKLVDKLAVPRLHSLICNGLLHDSIELNEANDKSINANEAKLHRQLLTMDFAYLLCMPQRGLLVKNINLGGISPPKTMDTSMDRLRIAYTLGVGYLKSTEKPSAEDMILDQSTICLVVDQLGSKTLVKQLFEAVVECNLMYDKNSKLRLEAEILIYNLMNLRDRELRGYFYNLMRHPCSLFFHAVAQKSVYLRGCSNQKLIRQRIFGIPLNTTLLRQFVLQSWLDDEPEGVQAWCLQYLELLINLCSSMNGNDFFGMYDFLEPVMVPQMISRSVTCSTLHNKLWKLTCPDEEDILLRLRANICYLFHPDAQIRIEAANRIAYMLQCPDDSGRKTKVHQRKLGFDLGVVSPPWPYQSIFSASSDQPFQEERSLDALMRLLETQDLRPAIRKSTYTQLNVLLQNWNSCSYFAKSKDSLMMVMQDVYSAMEHIKCPEHADCVLPALSLMMKIQIHQKEVLQGSPASKAMYIVMTQLLFETTHRPELREPLLICLFQFICHEHMTASESKLVLDVDLSSLMVPIMYDLELTEPTSIIAEGLLLDRAIQEIHFGQDADRTAQHLRLMVAVCTIEDPENIALEAVQKLDIRKSLKLTVPDLALFQASRIGPQLDRQLTAASNCSNHEELNQIVARIQTHLVLLRTAVPGEAGISLWKLMHKYLRAAPANAADREVYMSVSELCLSCMCFGVPPVWNGLNQALEMDTHHSFLLLLHDRTIGLDMLEVICQIVVVLLSTQTKQPADSSWHSKLFMQLSAVARTHFELRQLLHVRCLLRVLHFLSERDLRLSEVQLMYYIRHFLQLSSDLRSPTQTGSQWQRDCLHIVCQLQARCIPNPATNAKPEDKDHIARKIIVYLVGMCGHLDGQVRALAWVSLASWIATIGSSAEKVLAPVAFLPGGLLICSLSTMMYAGETVLVRELAGRVFEMLMPQMDTEKIIELLQHHDFLDDAYRTLPTLHVMSALPKDDEGTKSSCGLIGCYVAICSCLVSLKPTWCLTLCEHRFMNWLSDVMKRKVPPKPHLDDFLELCAAISDLYAMCYSANFEFLQRSICRDFVLLQSFLALLDTTINFRAPERFVPRFLKLFLVFCRDTIAYEFLFEQLNTRAALFIDILLYGTHHKHIGTAMQSYTLSALDIVCVKAQNAPENLNFVRKMEKYSVAVATANAQDEKVNNKENNASALNNQQTVKSSRKLEQGDDPVEFNAMGTLVEMLIRLFEHYFPAKTFNFLQHAGTGHIQIGETIGALLKVSQYAMVEAQRLMLLDRILGLLDGFLSDVDIGNPSTYVKRVGAHKLRGILSNMVLLLNMLMLWHSSPHSVIHETSVTAKFVRVLVRIWPWLSHSANIKCQCVQLAMFLTEHSLEMCKHSSVVLSGQSSSLLQLIVRVAVNETHRKETPDAAPHKTLVFALRVMMNCCACGEARLSLSKLRVLDTFDTILPATAGAAHGTKVSSATLNAWLGFWEVYSRYDLGSKVCHLLGLFTAIERRPPLSQGRMLCLRILRNMSFLPGNRLQLVNNIDFISMLDDIVSQSVRYIDGGGDPREDTLGEHSLGVQMAWKLFCFVAKYQAMLRGTKLMKHLSWLQNTLKQIKKIRPAYYQQWPHAKELEEMLEKIMESMEKYSVCVQHPVPG</sequence>
<feature type="domain" description="Rotatin N-terminal" evidence="1">
    <location>
        <begin position="32"/>
        <end position="132"/>
    </location>
</feature>
<evidence type="ECO:0000313" key="3">
    <source>
        <dbReference type="Proteomes" id="UP000268350"/>
    </source>
</evidence>
<gene>
    <name evidence="2" type="ORF">DGUA_6G001786</name>
</gene>